<name>A0A9P4Q1M8_9PEZI</name>
<dbReference type="Proteomes" id="UP000799441">
    <property type="component" value="Unassembled WGS sequence"/>
</dbReference>
<proteinExistence type="predicted"/>
<evidence type="ECO:0000313" key="1">
    <source>
        <dbReference type="EMBL" id="KAF2717835.1"/>
    </source>
</evidence>
<accession>A0A9P4Q1M8</accession>
<comment type="caution">
    <text evidence="1">The sequence shown here is derived from an EMBL/GenBank/DDBJ whole genome shotgun (WGS) entry which is preliminary data.</text>
</comment>
<keyword evidence="2" id="KW-1185">Reference proteome</keyword>
<evidence type="ECO:0000313" key="2">
    <source>
        <dbReference type="Proteomes" id="UP000799441"/>
    </source>
</evidence>
<dbReference type="EMBL" id="MU003835">
    <property type="protein sequence ID" value="KAF2717835.1"/>
    <property type="molecule type" value="Genomic_DNA"/>
</dbReference>
<organism evidence="1 2">
    <name type="scientific">Polychaeton citri CBS 116435</name>
    <dbReference type="NCBI Taxonomy" id="1314669"/>
    <lineage>
        <taxon>Eukaryota</taxon>
        <taxon>Fungi</taxon>
        <taxon>Dikarya</taxon>
        <taxon>Ascomycota</taxon>
        <taxon>Pezizomycotina</taxon>
        <taxon>Dothideomycetes</taxon>
        <taxon>Dothideomycetidae</taxon>
        <taxon>Capnodiales</taxon>
        <taxon>Capnodiaceae</taxon>
        <taxon>Polychaeton</taxon>
    </lineage>
</organism>
<protein>
    <submittedName>
        <fullName evidence="1">Uncharacterized protein</fullName>
    </submittedName>
</protein>
<gene>
    <name evidence="1" type="ORF">K431DRAFT_147967</name>
</gene>
<dbReference type="AlphaFoldDB" id="A0A9P4Q1M8"/>
<reference evidence="1" key="1">
    <citation type="journal article" date="2020" name="Stud. Mycol.">
        <title>101 Dothideomycetes genomes: a test case for predicting lifestyles and emergence of pathogens.</title>
        <authorList>
            <person name="Haridas S."/>
            <person name="Albert R."/>
            <person name="Binder M."/>
            <person name="Bloem J."/>
            <person name="Labutti K."/>
            <person name="Salamov A."/>
            <person name="Andreopoulos B."/>
            <person name="Baker S."/>
            <person name="Barry K."/>
            <person name="Bills G."/>
            <person name="Bluhm B."/>
            <person name="Cannon C."/>
            <person name="Castanera R."/>
            <person name="Culley D."/>
            <person name="Daum C."/>
            <person name="Ezra D."/>
            <person name="Gonzalez J."/>
            <person name="Henrissat B."/>
            <person name="Kuo A."/>
            <person name="Liang C."/>
            <person name="Lipzen A."/>
            <person name="Lutzoni F."/>
            <person name="Magnuson J."/>
            <person name="Mondo S."/>
            <person name="Nolan M."/>
            <person name="Ohm R."/>
            <person name="Pangilinan J."/>
            <person name="Park H.-J."/>
            <person name="Ramirez L."/>
            <person name="Alfaro M."/>
            <person name="Sun H."/>
            <person name="Tritt A."/>
            <person name="Yoshinaga Y."/>
            <person name="Zwiers L.-H."/>
            <person name="Turgeon B."/>
            <person name="Goodwin S."/>
            <person name="Spatafora J."/>
            <person name="Crous P."/>
            <person name="Grigoriev I."/>
        </authorList>
    </citation>
    <scope>NUCLEOTIDE SEQUENCE</scope>
    <source>
        <strain evidence="1">CBS 116435</strain>
    </source>
</reference>
<sequence length="158" mass="18629">MPLWMRQYLRCRIAERLLRPRCERLVSFCQLRHCQCARRLRSPASSHRRRPLWRALRESRGKRLAARRPSKDGLFRTKDGKLCSFDLKSRWDGWSRTLKCSPARGRTNDPHITSSIYRDPMYSRLLLQHVWACSRRRCTPSQFAAGSRKNPKTACAEG</sequence>